<feature type="region of interest" description="Disordered" evidence="1">
    <location>
        <begin position="1"/>
        <end position="35"/>
    </location>
</feature>
<gene>
    <name evidence="2" type="ORF">EVA_13285</name>
</gene>
<proteinExistence type="predicted"/>
<name>J9FVR7_9ZZZZ</name>
<reference evidence="2" key="1">
    <citation type="journal article" date="2012" name="PLoS ONE">
        <title>Gene sets for utilization of primary and secondary nutrition supplies in the distal gut of endangered iberian lynx.</title>
        <authorList>
            <person name="Alcaide M."/>
            <person name="Messina E."/>
            <person name="Richter M."/>
            <person name="Bargiela R."/>
            <person name="Peplies J."/>
            <person name="Huws S.A."/>
            <person name="Newbold C.J."/>
            <person name="Golyshin P.N."/>
            <person name="Simon M.A."/>
            <person name="Lopez G."/>
            <person name="Yakimov M.M."/>
            <person name="Ferrer M."/>
        </authorList>
    </citation>
    <scope>NUCLEOTIDE SEQUENCE</scope>
</reference>
<protein>
    <submittedName>
        <fullName evidence="2">Uncharacterized protein</fullName>
    </submittedName>
</protein>
<organism evidence="2">
    <name type="scientific">gut metagenome</name>
    <dbReference type="NCBI Taxonomy" id="749906"/>
    <lineage>
        <taxon>unclassified sequences</taxon>
        <taxon>metagenomes</taxon>
        <taxon>organismal metagenomes</taxon>
    </lineage>
</organism>
<evidence type="ECO:0000256" key="1">
    <source>
        <dbReference type="SAM" id="MobiDB-lite"/>
    </source>
</evidence>
<evidence type="ECO:0000313" key="2">
    <source>
        <dbReference type="EMBL" id="EJW98608.1"/>
    </source>
</evidence>
<dbReference type="EMBL" id="AMCI01004190">
    <property type="protein sequence ID" value="EJW98608.1"/>
    <property type="molecule type" value="Genomic_DNA"/>
</dbReference>
<dbReference type="AlphaFoldDB" id="J9FVR7"/>
<sequence length="35" mass="3701">MPSRSRSSSSPAASPITWASSHRARQRTAATSRSA</sequence>
<accession>J9FVR7</accession>
<comment type="caution">
    <text evidence="2">The sequence shown here is derived from an EMBL/GenBank/DDBJ whole genome shotgun (WGS) entry which is preliminary data.</text>
</comment>